<dbReference type="Pfam" id="PF07589">
    <property type="entry name" value="PEP-CTERM"/>
    <property type="match status" value="1"/>
</dbReference>
<protein>
    <submittedName>
        <fullName evidence="2">PEP-CTERM sorting domain-containing protein</fullName>
    </submittedName>
</protein>
<accession>A0A552E1E5</accession>
<reference evidence="2 3" key="1">
    <citation type="submission" date="2019-01" db="EMBL/GenBank/DDBJ databases">
        <title>Coherence of Microcystis species and biogeography revealed through population genomics.</title>
        <authorList>
            <person name="Perez-Carrascal O.M."/>
            <person name="Terrat Y."/>
            <person name="Giani A."/>
            <person name="Fortin N."/>
            <person name="Tromas N."/>
            <person name="Shapiro B.J."/>
        </authorList>
    </citation>
    <scope>NUCLEOTIDE SEQUENCE [LARGE SCALE GENOMIC DNA]</scope>
    <source>
        <strain evidence="2">Ma_SC_T_19800800_S464</strain>
    </source>
</reference>
<comment type="caution">
    <text evidence="2">The sequence shown here is derived from an EMBL/GenBank/DDBJ whole genome shotgun (WGS) entry which is preliminary data.</text>
</comment>
<dbReference type="InterPro" id="IPR013424">
    <property type="entry name" value="Ice-binding_C"/>
</dbReference>
<dbReference type="EMBL" id="SFBL01000042">
    <property type="protein sequence ID" value="TRU28224.1"/>
    <property type="molecule type" value="Genomic_DNA"/>
</dbReference>
<sequence>MLISLSVGSAAQAAIVAFDDLIAGQTSYSFDGDGDGIDDVIFSTIDPSGFKTIGPGPFQSYINEPGLEGTSLLNPDLRVDFLVGAKDFLKFGFALSSGSEGPGTFASFQVFDSSSNLLASSTVPGLYSPSSFPEGLINVNFLGTASYALFNFNSDTGRYIIDNFEGTYGTTEVESVPEPASTLGILALGVLAAGSCSKQKLSQGKKSKQDN</sequence>
<evidence type="ECO:0000259" key="1">
    <source>
        <dbReference type="Pfam" id="PF07589"/>
    </source>
</evidence>
<name>A0A552E1E5_MICAE</name>
<evidence type="ECO:0000313" key="3">
    <source>
        <dbReference type="Proteomes" id="UP000319313"/>
    </source>
</evidence>
<feature type="domain" description="Ice-binding protein C-terminal" evidence="1">
    <location>
        <begin position="175"/>
        <end position="194"/>
    </location>
</feature>
<organism evidence="2 3">
    <name type="scientific">Microcystis aeruginosa Ma_SC_T_19800800_S464</name>
    <dbReference type="NCBI Taxonomy" id="2486257"/>
    <lineage>
        <taxon>Bacteria</taxon>
        <taxon>Bacillati</taxon>
        <taxon>Cyanobacteriota</taxon>
        <taxon>Cyanophyceae</taxon>
        <taxon>Oscillatoriophycideae</taxon>
        <taxon>Chroococcales</taxon>
        <taxon>Microcystaceae</taxon>
        <taxon>Microcystis</taxon>
    </lineage>
</organism>
<gene>
    <name evidence="2" type="ORF">EWV81_05435</name>
</gene>
<proteinExistence type="predicted"/>
<dbReference type="AlphaFoldDB" id="A0A552E1E5"/>
<dbReference type="Proteomes" id="UP000319313">
    <property type="component" value="Unassembled WGS sequence"/>
</dbReference>
<evidence type="ECO:0000313" key="2">
    <source>
        <dbReference type="EMBL" id="TRU28224.1"/>
    </source>
</evidence>